<comment type="caution">
    <text evidence="8">The sequence shown here is derived from an EMBL/GenBank/DDBJ whole genome shotgun (WGS) entry which is preliminary data.</text>
</comment>
<protein>
    <submittedName>
        <fullName evidence="8">DNA-directed RNA polymerase III subunit RPC6</fullName>
    </submittedName>
</protein>
<evidence type="ECO:0000313" key="9">
    <source>
        <dbReference type="Proteomes" id="UP000553632"/>
    </source>
</evidence>
<dbReference type="Pfam" id="PF05158">
    <property type="entry name" value="RNA_pol_Rpc34"/>
    <property type="match status" value="1"/>
</dbReference>
<dbReference type="AlphaFoldDB" id="A0A7J6QDU7"/>
<keyword evidence="4" id="KW-0804">Transcription</keyword>
<feature type="transmembrane region" description="Helical" evidence="7">
    <location>
        <begin position="76"/>
        <end position="99"/>
    </location>
</feature>
<keyword evidence="9" id="KW-1185">Reference proteome</keyword>
<accession>A0A7J6QDU7</accession>
<dbReference type="InterPro" id="IPR007832">
    <property type="entry name" value="RNA_pol_Rpc34"/>
</dbReference>
<evidence type="ECO:0000256" key="2">
    <source>
        <dbReference type="ARBA" id="ARBA00011038"/>
    </source>
</evidence>
<dbReference type="EMBL" id="JABANO010033687">
    <property type="protein sequence ID" value="KAF4706402.1"/>
    <property type="molecule type" value="Genomic_DNA"/>
</dbReference>
<feature type="region of interest" description="Disordered" evidence="6">
    <location>
        <begin position="610"/>
        <end position="633"/>
    </location>
</feature>
<evidence type="ECO:0000256" key="6">
    <source>
        <dbReference type="SAM" id="MobiDB-lite"/>
    </source>
</evidence>
<feature type="transmembrane region" description="Helical" evidence="7">
    <location>
        <begin position="161"/>
        <end position="180"/>
    </location>
</feature>
<reference evidence="8 9" key="1">
    <citation type="submission" date="2020-04" db="EMBL/GenBank/DDBJ databases">
        <title>Perkinsus olseni comparative genomics.</title>
        <authorList>
            <person name="Bogema D.R."/>
        </authorList>
    </citation>
    <scope>NUCLEOTIDE SEQUENCE [LARGE SCALE GENOMIC DNA]</scope>
    <source>
        <strain evidence="8 9">ATCC PRA-207</strain>
    </source>
</reference>
<dbReference type="SUPFAM" id="SSF81665">
    <property type="entry name" value="Calcium ATPase, transmembrane domain M"/>
    <property type="match status" value="1"/>
</dbReference>
<dbReference type="Proteomes" id="UP000553632">
    <property type="component" value="Unassembled WGS sequence"/>
</dbReference>
<dbReference type="GO" id="GO:0006383">
    <property type="term" value="P:transcription by RNA polymerase III"/>
    <property type="evidence" value="ECO:0007669"/>
    <property type="project" value="InterPro"/>
</dbReference>
<dbReference type="GO" id="GO:0005666">
    <property type="term" value="C:RNA polymerase III complex"/>
    <property type="evidence" value="ECO:0007669"/>
    <property type="project" value="InterPro"/>
</dbReference>
<evidence type="ECO:0000256" key="1">
    <source>
        <dbReference type="ARBA" id="ARBA00004123"/>
    </source>
</evidence>
<dbReference type="Gene3D" id="1.10.10.10">
    <property type="entry name" value="Winged helix-like DNA-binding domain superfamily/Winged helix DNA-binding domain"/>
    <property type="match status" value="2"/>
</dbReference>
<name>A0A7J6QDU7_PEROL</name>
<feature type="transmembrane region" description="Helical" evidence="7">
    <location>
        <begin position="12"/>
        <end position="32"/>
    </location>
</feature>
<keyword evidence="7" id="KW-0472">Membrane</keyword>
<evidence type="ECO:0000256" key="5">
    <source>
        <dbReference type="ARBA" id="ARBA00023242"/>
    </source>
</evidence>
<evidence type="ECO:0000256" key="7">
    <source>
        <dbReference type="SAM" id="Phobius"/>
    </source>
</evidence>
<evidence type="ECO:0000313" key="8">
    <source>
        <dbReference type="EMBL" id="KAF4706402.1"/>
    </source>
</evidence>
<dbReference type="InterPro" id="IPR023298">
    <property type="entry name" value="ATPase_P-typ_TM_dom_sf"/>
</dbReference>
<evidence type="ECO:0000256" key="4">
    <source>
        <dbReference type="ARBA" id="ARBA00023163"/>
    </source>
</evidence>
<comment type="subcellular location">
    <subcellularLocation>
        <location evidence="1">Nucleus</location>
    </subcellularLocation>
</comment>
<keyword evidence="3 8" id="KW-0240">DNA-directed RNA polymerase</keyword>
<keyword evidence="7" id="KW-1133">Transmembrane helix</keyword>
<dbReference type="SUPFAM" id="SSF46785">
    <property type="entry name" value="Winged helix' DNA-binding domain"/>
    <property type="match status" value="1"/>
</dbReference>
<evidence type="ECO:0000256" key="3">
    <source>
        <dbReference type="ARBA" id="ARBA00022478"/>
    </source>
</evidence>
<proteinExistence type="inferred from homology"/>
<dbReference type="InterPro" id="IPR016049">
    <property type="entry name" value="RNA_pol_Rpc34-like"/>
</dbReference>
<sequence>MCTSFGSYRFLVVRGVIGSIGKMILMLYAGAYLTPFGFIYQDLVMNPLLLWALSMPKPAKTLARVPPEGSLLGPMMVMAASLTMIIGVIFLLAAFYILFSNDGADWFARFDGSASEVHEWQKRSDNFEAALTWLWLSWITFDTAVCYSYGDVHRRPVYRNLTLVFVVLLTGIPVLVLLLGPSSQFSCAFKVNCSLSDFQAVQYSWINWFLFPYERVGGDVWHGDVPGNVMPAWLRWTYFGLFSGMTVIHHLSYKLICLGPFVKRMLPSLGWGAREGKDACPVYGPRRLHTEVALFIRWAVVEDPAAMRNARAASSCINVVSDVEELLQLLTDSSDGLTNEDLEKSGWDKQKLLQCLNPLLQAGRVDISKTSAGKLLYTAVPAEIAQKLRGLDQTFRMIYKLIKMAGSQGIWNKDLATRANMEHRIASGSVTKICSQLEARRLIKKVTSVQHKSRKVWMLYELEPSKEVSGGNWYRDGRLDTDLIERLRQCCLDYITNQNRAVTCEDVHRYVVSQGVSHISHSVEEIGDVLRSLELDRVIMVVPSTAGDSIAKQCYVSRPANLGLDYITRIVDVPCIACPVSAECVVGGRVNPEECLYLSKWLSLSGRTSDTTDKDGAAAAASANDGGGSKDAL</sequence>
<organism evidence="8 9">
    <name type="scientific">Perkinsus olseni</name>
    <name type="common">Perkinsus atlanticus</name>
    <dbReference type="NCBI Taxonomy" id="32597"/>
    <lineage>
        <taxon>Eukaryota</taxon>
        <taxon>Sar</taxon>
        <taxon>Alveolata</taxon>
        <taxon>Perkinsozoa</taxon>
        <taxon>Perkinsea</taxon>
        <taxon>Perkinsida</taxon>
        <taxon>Perkinsidae</taxon>
        <taxon>Perkinsus</taxon>
    </lineage>
</organism>
<gene>
    <name evidence="8" type="primary">POLR3F_2</name>
    <name evidence="8" type="ORF">FOZ63_007477</name>
</gene>
<keyword evidence="7" id="KW-0812">Transmembrane</keyword>
<dbReference type="InterPro" id="IPR036390">
    <property type="entry name" value="WH_DNA-bd_sf"/>
</dbReference>
<comment type="similarity">
    <text evidence="2">Belongs to the eukaryotic RPC34/RPC39 RNA polymerase subunit family.</text>
</comment>
<dbReference type="PANTHER" id="PTHR12780">
    <property type="entry name" value="RNA POLYMERASE III DNA DIRECTED , 39KD SUBUNIT-RELATED"/>
    <property type="match status" value="1"/>
</dbReference>
<dbReference type="InterPro" id="IPR036388">
    <property type="entry name" value="WH-like_DNA-bd_sf"/>
</dbReference>
<keyword evidence="5" id="KW-0539">Nucleus</keyword>